<feature type="compositionally biased region" description="Polar residues" evidence="1">
    <location>
        <begin position="1204"/>
        <end position="1225"/>
    </location>
</feature>
<feature type="region of interest" description="Disordered" evidence="1">
    <location>
        <begin position="508"/>
        <end position="634"/>
    </location>
</feature>
<feature type="compositionally biased region" description="Basic and acidic residues" evidence="1">
    <location>
        <begin position="649"/>
        <end position="679"/>
    </location>
</feature>
<gene>
    <name evidence="2" type="ORF">H0H81_005864</name>
</gene>
<protein>
    <submittedName>
        <fullName evidence="2">Uncharacterized protein</fullName>
    </submittedName>
</protein>
<feature type="compositionally biased region" description="Low complexity" evidence="1">
    <location>
        <begin position="992"/>
        <end position="1005"/>
    </location>
</feature>
<feature type="region of interest" description="Disordered" evidence="1">
    <location>
        <begin position="181"/>
        <end position="436"/>
    </location>
</feature>
<name>A0A9P7FYJ0_9AGAR</name>
<feature type="compositionally biased region" description="Basic and acidic residues" evidence="1">
    <location>
        <begin position="508"/>
        <end position="522"/>
    </location>
</feature>
<sequence length="1225" mass="129806">MEGDSSDILGGPTFPHARDSHSGAWSGLSFGLKSTFVIAALLSFYVICIRIWETFLVWREKSYKLTSHHRSMRRRHGIPDNDHRPFNVAYAAVVRARQENEASARRAKLHDLVQDQQNAPPNQNNIRQRQGNQHNSESTQTNSIPGRYQSADVYSSTYANAINTNYSQPSFATHDRAEDRYKPIPTVRITEPNVDPRSGRSGPSRRQIRKYITISDDGRNHGPDGDDSYSLDAKKGDQGEEFIEGEEEWDERQQPLQRGSKRVLGDEDNFDDDYASTRMRDKRARKFSLEKVPQYEIEEDMEVEEYEDDVAELRPSSVRGKKRDRAEAGSTFGGDDDDSSHEDGSKAHRRHRKRRTYAKRKSDASGSERGQKRDRDLEEGDSDMDEDDGMTLKVSRKKRGKRSAPTSAPSELDDASDISMASQPSRKSAGRRIGEEWESNGVKYKIGPNGQRLRQALVKKARQKFNMPEDSQHPDRQANLQVCIETWLTEEEYRQAKDQLLLAWQDSDKLSAEPETPTRESEEPAPVAGKDLLWKATSGAPTPGSSTPRQITPPPGTPQSKAKGDGLSQSVANAVGLRINPFQKPATSSKRISSAARVSSAFNGAPSSPVSSISSLTDSTNGIQRHKSFSKWEKQDLEAQAMMKMREANRKKEELAQKLKEEKEKAEKEKAEKLKKEQEVAAAPKIIPTITLTTPDEPKPVEAAVKTAGFSFGPPATQAPKKDAAPIGQSHFGVIPGAQPQPQKPTDKPATPSFSFGPPTTSTNPPNFSLSNAPPLGGGLPAKPVENPFAKKQEEQQVKPPTLSFGTPAPASTPASNPTPLTFPSVAPSTSNAFSFGPPPSQSQAEKKPEAPGSTSGNSIFSRIAPAGATQPSSQPPQASSAFFAKPVTTETPKTSFGNFGAPQNTTTPPAAAAPTSGPKFNFGFNKPTAPASVPVPATTAPASSSLSGALGTGASTSPFSFNKPGETSNASTTPTPAVGGATSTPKFSFGPASTTPSAPASSAPNPFGVKTPTTTPAANTSVFGASNPFSSTTSTGASSTTPAGNASTAFGAANPFGSKTSTTTPSTTPAGTPSAFTGFGNNTSSTSAFASTTPTASPFGSSGAFGAGSTASPSPFGAPATTKPEEPKAAFSFTTPTTTSSTPVTAKPVFSFAPSSTTPAPTTAASFGFGDGAKTSTTPAGGSIFGKTSSGPSAFGFGAPATNAGTTNSFSFGKAPTTTGQQQQ</sequence>
<feature type="compositionally biased region" description="Acidic residues" evidence="1">
    <location>
        <begin position="239"/>
        <end position="250"/>
    </location>
</feature>
<evidence type="ECO:0000256" key="1">
    <source>
        <dbReference type="SAM" id="MobiDB-lite"/>
    </source>
</evidence>
<feature type="compositionally biased region" description="Low complexity" evidence="1">
    <location>
        <begin position="865"/>
        <end position="882"/>
    </location>
</feature>
<feature type="compositionally biased region" description="Low complexity" evidence="1">
    <location>
        <begin position="928"/>
        <end position="959"/>
    </location>
</feature>
<dbReference type="OrthoDB" id="9451547at2759"/>
<feature type="compositionally biased region" description="Polar residues" evidence="1">
    <location>
        <begin position="539"/>
        <end position="550"/>
    </location>
</feature>
<keyword evidence="3" id="KW-1185">Reference proteome</keyword>
<organism evidence="2 3">
    <name type="scientific">Sphagnurus paluster</name>
    <dbReference type="NCBI Taxonomy" id="117069"/>
    <lineage>
        <taxon>Eukaryota</taxon>
        <taxon>Fungi</taxon>
        <taxon>Dikarya</taxon>
        <taxon>Basidiomycota</taxon>
        <taxon>Agaricomycotina</taxon>
        <taxon>Agaricomycetes</taxon>
        <taxon>Agaricomycetidae</taxon>
        <taxon>Agaricales</taxon>
        <taxon>Tricholomatineae</taxon>
        <taxon>Lyophyllaceae</taxon>
        <taxon>Sphagnurus</taxon>
    </lineage>
</organism>
<evidence type="ECO:0000313" key="3">
    <source>
        <dbReference type="Proteomes" id="UP000717328"/>
    </source>
</evidence>
<feature type="compositionally biased region" description="Low complexity" evidence="1">
    <location>
        <begin position="607"/>
        <end position="619"/>
    </location>
</feature>
<feature type="compositionally biased region" description="Low complexity" evidence="1">
    <location>
        <begin position="807"/>
        <end position="820"/>
    </location>
</feature>
<feature type="compositionally biased region" description="Polar residues" evidence="1">
    <location>
        <begin position="966"/>
        <end position="987"/>
    </location>
</feature>
<feature type="compositionally biased region" description="Low complexity" evidence="1">
    <location>
        <begin position="751"/>
        <end position="775"/>
    </location>
</feature>
<reference evidence="2" key="1">
    <citation type="submission" date="2021-02" db="EMBL/GenBank/DDBJ databases">
        <authorList>
            <person name="Nieuwenhuis M."/>
            <person name="Van De Peppel L.J.J."/>
        </authorList>
    </citation>
    <scope>NUCLEOTIDE SEQUENCE</scope>
    <source>
        <strain evidence="2">D49</strain>
    </source>
</reference>
<feature type="compositionally biased region" description="Basic residues" evidence="1">
    <location>
        <begin position="347"/>
        <end position="359"/>
    </location>
</feature>
<feature type="compositionally biased region" description="Polar residues" evidence="1">
    <location>
        <begin position="1012"/>
        <end position="1030"/>
    </location>
</feature>
<reference evidence="2" key="2">
    <citation type="submission" date="2021-10" db="EMBL/GenBank/DDBJ databases">
        <title>Phylogenomics reveals ancestral predisposition of the termite-cultivated fungus Termitomyces towards a domesticated lifestyle.</title>
        <authorList>
            <person name="Auxier B."/>
            <person name="Grum-Grzhimaylo A."/>
            <person name="Cardenas M.E."/>
            <person name="Lodge J.D."/>
            <person name="Laessoe T."/>
            <person name="Pedersen O."/>
            <person name="Smith M.E."/>
            <person name="Kuyper T.W."/>
            <person name="Franco-Molano E.A."/>
            <person name="Baroni T.J."/>
            <person name="Aanen D.K."/>
        </authorList>
    </citation>
    <scope>NUCLEOTIDE SEQUENCE</scope>
    <source>
        <strain evidence="2">D49</strain>
    </source>
</reference>
<feature type="compositionally biased region" description="Acidic residues" evidence="1">
    <location>
        <begin position="377"/>
        <end position="389"/>
    </location>
</feature>
<feature type="compositionally biased region" description="Low complexity" evidence="1">
    <location>
        <begin position="1130"/>
        <end position="1168"/>
    </location>
</feature>
<dbReference type="AlphaFoldDB" id="A0A9P7FYJ0"/>
<dbReference type="EMBL" id="JABCKI010005715">
    <property type="protein sequence ID" value="KAG5639681.1"/>
    <property type="molecule type" value="Genomic_DNA"/>
</dbReference>
<feature type="region of interest" description="Disordered" evidence="1">
    <location>
        <begin position="649"/>
        <end position="680"/>
    </location>
</feature>
<feature type="compositionally biased region" description="Polar residues" evidence="1">
    <location>
        <begin position="585"/>
        <end position="606"/>
    </location>
</feature>
<feature type="compositionally biased region" description="Acidic residues" evidence="1">
    <location>
        <begin position="296"/>
        <end position="310"/>
    </location>
</feature>
<feature type="compositionally biased region" description="Low complexity" evidence="1">
    <location>
        <begin position="906"/>
        <end position="916"/>
    </location>
</feature>
<feature type="region of interest" description="Disordered" evidence="1">
    <location>
        <begin position="706"/>
        <end position="1225"/>
    </location>
</feature>
<dbReference type="Proteomes" id="UP000717328">
    <property type="component" value="Unassembled WGS sequence"/>
</dbReference>
<feature type="compositionally biased region" description="Low complexity" evidence="1">
    <location>
        <begin position="116"/>
        <end position="135"/>
    </location>
</feature>
<feature type="region of interest" description="Disordered" evidence="1">
    <location>
        <begin position="116"/>
        <end position="147"/>
    </location>
</feature>
<feature type="compositionally biased region" description="Polar residues" evidence="1">
    <location>
        <begin position="889"/>
        <end position="905"/>
    </location>
</feature>
<feature type="compositionally biased region" description="Polar residues" evidence="1">
    <location>
        <begin position="1175"/>
        <end position="1193"/>
    </location>
</feature>
<proteinExistence type="predicted"/>
<evidence type="ECO:0000313" key="2">
    <source>
        <dbReference type="EMBL" id="KAG5639681.1"/>
    </source>
</evidence>
<feature type="compositionally biased region" description="Low complexity" evidence="1">
    <location>
        <begin position="1031"/>
        <end position="1115"/>
    </location>
</feature>
<comment type="caution">
    <text evidence="2">The sequence shown here is derived from an EMBL/GenBank/DDBJ whole genome shotgun (WGS) entry which is preliminary data.</text>
</comment>
<accession>A0A9P7FYJ0</accession>